<dbReference type="SUPFAM" id="SSF53335">
    <property type="entry name" value="S-adenosyl-L-methionine-dependent methyltransferases"/>
    <property type="match status" value="1"/>
</dbReference>
<sequence length="218" mass="24510">MKVTTDACLLGAVAEVKHSKAILDIGAGTGLLSLMVAQRSKANITAIELDPASAQQCRYNFTQSPWQERLSVIQQAIQTFSVGNHPGFDTIITNPPFFEKSTTASDTQKTMARHTSSLNYYDLALSIAHCLNHNGSAWILLPADSHSHFITASTNTGLYVNQIVRVRSSPKHREHRHILVMRKQPARNPHHTELIIYQKHPVYTEQVHQLLQPYYLYL</sequence>
<dbReference type="PROSITE" id="PS00092">
    <property type="entry name" value="N6_MTASE"/>
    <property type="match status" value="1"/>
</dbReference>
<evidence type="ECO:0000313" key="7">
    <source>
        <dbReference type="EMBL" id="PJE78373.1"/>
    </source>
</evidence>
<keyword evidence="5" id="KW-0819">tRNA processing</keyword>
<keyword evidence="4" id="KW-0949">S-adenosyl-L-methionine</keyword>
<dbReference type="EMBL" id="NSIT01000193">
    <property type="protein sequence ID" value="PJE78373.1"/>
    <property type="molecule type" value="Genomic_DNA"/>
</dbReference>
<keyword evidence="1" id="KW-0963">Cytoplasm</keyword>
<dbReference type="InterPro" id="IPR022882">
    <property type="entry name" value="tRNA_adenine-N6_MeTrfase"/>
</dbReference>
<reference evidence="7" key="1">
    <citation type="journal article" date="2017" name="Appl. Environ. Microbiol.">
        <title>Molecular characterization of an Endozoicomonas-like organism causing infection in king scallop Pecten maximus L.</title>
        <authorList>
            <person name="Cano I."/>
            <person name="van Aerle R."/>
            <person name="Ross S."/>
            <person name="Verner-Jeffreys D.W."/>
            <person name="Paley R.K."/>
            <person name="Rimmer G."/>
            <person name="Ryder D."/>
            <person name="Hooper P."/>
            <person name="Stone D."/>
            <person name="Feist S.W."/>
        </authorList>
    </citation>
    <scope>NUCLEOTIDE SEQUENCE</scope>
</reference>
<dbReference type="InterPro" id="IPR007848">
    <property type="entry name" value="Small_mtfrase_dom"/>
</dbReference>
<evidence type="ECO:0000256" key="1">
    <source>
        <dbReference type="ARBA" id="ARBA00022490"/>
    </source>
</evidence>
<dbReference type="InterPro" id="IPR020596">
    <property type="entry name" value="rRNA_Ade_Mease_Trfase_CS"/>
</dbReference>
<feature type="domain" description="Methyltransferase small" evidence="6">
    <location>
        <begin position="15"/>
        <end position="114"/>
    </location>
</feature>
<organism evidence="7">
    <name type="scientific">invertebrate metagenome</name>
    <dbReference type="NCBI Taxonomy" id="1711999"/>
    <lineage>
        <taxon>unclassified sequences</taxon>
        <taxon>metagenomes</taxon>
        <taxon>organismal metagenomes</taxon>
    </lineage>
</organism>
<dbReference type="InterPro" id="IPR050210">
    <property type="entry name" value="tRNA_Adenine-N(6)_MTase"/>
</dbReference>
<keyword evidence="3 7" id="KW-0808">Transferase</keyword>
<evidence type="ECO:0000256" key="5">
    <source>
        <dbReference type="ARBA" id="ARBA00022694"/>
    </source>
</evidence>
<dbReference type="GO" id="GO:0016430">
    <property type="term" value="F:tRNA (adenine-N6)-methyltransferase activity"/>
    <property type="evidence" value="ECO:0007669"/>
    <property type="project" value="InterPro"/>
</dbReference>
<dbReference type="GO" id="GO:0003676">
    <property type="term" value="F:nucleic acid binding"/>
    <property type="evidence" value="ECO:0007669"/>
    <property type="project" value="InterPro"/>
</dbReference>
<dbReference type="PANTHER" id="PTHR47739">
    <property type="entry name" value="TRNA1(VAL) (ADENINE(37)-N6)-METHYLTRANSFERASE"/>
    <property type="match status" value="1"/>
</dbReference>
<dbReference type="AlphaFoldDB" id="A0A2H9T579"/>
<dbReference type="Gene3D" id="3.40.50.150">
    <property type="entry name" value="Vaccinia Virus protein VP39"/>
    <property type="match status" value="1"/>
</dbReference>
<evidence type="ECO:0000256" key="3">
    <source>
        <dbReference type="ARBA" id="ARBA00022679"/>
    </source>
</evidence>
<name>A0A2H9T579_9ZZZZ</name>
<dbReference type="CDD" id="cd02440">
    <property type="entry name" value="AdoMet_MTases"/>
    <property type="match status" value="1"/>
</dbReference>
<protein>
    <submittedName>
        <fullName evidence="7">tRNA1(Val) (Adenine(37)-N6)-methyltransferase</fullName>
        <ecNumber evidence="7">2.1.1.223</ecNumber>
    </submittedName>
</protein>
<keyword evidence="2 7" id="KW-0489">Methyltransferase</keyword>
<dbReference type="GO" id="GO:0000179">
    <property type="term" value="F:rRNA (adenine-N6,N6-)-dimethyltransferase activity"/>
    <property type="evidence" value="ECO:0007669"/>
    <property type="project" value="InterPro"/>
</dbReference>
<gene>
    <name evidence="7" type="primary">yfiC</name>
    <name evidence="7" type="ORF">CI610_02689</name>
</gene>
<accession>A0A2H9T579</accession>
<evidence type="ECO:0000256" key="4">
    <source>
        <dbReference type="ARBA" id="ARBA00022691"/>
    </source>
</evidence>
<dbReference type="Pfam" id="PF05175">
    <property type="entry name" value="MTS"/>
    <property type="match status" value="1"/>
</dbReference>
<dbReference type="GO" id="GO:0008033">
    <property type="term" value="P:tRNA processing"/>
    <property type="evidence" value="ECO:0007669"/>
    <property type="project" value="UniProtKB-KW"/>
</dbReference>
<dbReference type="PROSITE" id="PS01131">
    <property type="entry name" value="RRNA_A_DIMETH"/>
    <property type="match status" value="1"/>
</dbReference>
<proteinExistence type="inferred from homology"/>
<comment type="caution">
    <text evidence="7">The sequence shown here is derived from an EMBL/GenBank/DDBJ whole genome shotgun (WGS) entry which is preliminary data.</text>
</comment>
<dbReference type="InterPro" id="IPR029063">
    <property type="entry name" value="SAM-dependent_MTases_sf"/>
</dbReference>
<dbReference type="EC" id="2.1.1.223" evidence="7"/>
<dbReference type="InterPro" id="IPR002052">
    <property type="entry name" value="DNA_methylase_N6_adenine_CS"/>
</dbReference>
<evidence type="ECO:0000256" key="2">
    <source>
        <dbReference type="ARBA" id="ARBA00022603"/>
    </source>
</evidence>
<evidence type="ECO:0000259" key="6">
    <source>
        <dbReference type="Pfam" id="PF05175"/>
    </source>
</evidence>
<dbReference type="HAMAP" id="MF_01872">
    <property type="entry name" value="tRNA_methyltr_YfiC"/>
    <property type="match status" value="1"/>
</dbReference>
<dbReference type="PANTHER" id="PTHR47739:SF1">
    <property type="entry name" value="TRNA1(VAL) (ADENINE(37)-N6)-METHYLTRANSFERASE"/>
    <property type="match status" value="1"/>
</dbReference>